<accession>A0AAJ6NB15</accession>
<evidence type="ECO:0000313" key="3">
    <source>
        <dbReference type="EMBL" id="MDP8173527.1"/>
    </source>
</evidence>
<dbReference type="Gene3D" id="2.40.160.90">
    <property type="match status" value="2"/>
</dbReference>
<dbReference type="RefSeq" id="WP_306374480.1">
    <property type="nucleotide sequence ID" value="NZ_JASAYK010000005.1"/>
</dbReference>
<dbReference type="InterPro" id="IPR001677">
    <property type="entry name" value="TbpB_B_D"/>
</dbReference>
<gene>
    <name evidence="3" type="ORF">QJU93_09190</name>
</gene>
<sequence length="138" mass="14957">MKKLILSTAMALILTACGSGGNSGLADMQDSQNMPKLGIVTYIGDAYGGTEALTKGKSKIDVDFGNKTLKGTLSWQNYKFLSEEGKAQTIHFSADIRDNRFEGTNVKGNFFGNNTAEVVGIYYNKQKEEGVIFGAKKQ</sequence>
<evidence type="ECO:0000259" key="2">
    <source>
        <dbReference type="Pfam" id="PF01298"/>
    </source>
</evidence>
<proteinExistence type="predicted"/>
<dbReference type="PROSITE" id="PS51257">
    <property type="entry name" value="PROKAR_LIPOPROTEIN"/>
    <property type="match status" value="1"/>
</dbReference>
<reference evidence="3" key="1">
    <citation type="journal article" date="2023" name="Front. Microbiol.">
        <title>Phylogeography and host specificity of Pasteurellaceae pathogenic to sea-farmed fish in the north-east Atlantic.</title>
        <authorList>
            <person name="Gulla S."/>
            <person name="Colquhoun D.J."/>
            <person name="Olsen A.B."/>
            <person name="Spilsberg B."/>
            <person name="Lagesen K."/>
            <person name="Aakesson C.P."/>
            <person name="Strom S."/>
            <person name="Manji F."/>
            <person name="Birkbeck T.H."/>
            <person name="Nilsen H.K."/>
        </authorList>
    </citation>
    <scope>NUCLEOTIDE SEQUENCE</scope>
    <source>
        <strain evidence="3">TW16_20</strain>
    </source>
</reference>
<comment type="caution">
    <text evidence="3">The sequence shown here is derived from an EMBL/GenBank/DDBJ whole genome shotgun (WGS) entry which is preliminary data.</text>
</comment>
<dbReference type="EMBL" id="JASAYQ010000017">
    <property type="protein sequence ID" value="MDP8173527.1"/>
    <property type="molecule type" value="Genomic_DNA"/>
</dbReference>
<dbReference type="InterPro" id="IPR011250">
    <property type="entry name" value="OMP/PagP_B-barrel"/>
</dbReference>
<dbReference type="AlphaFoldDB" id="A0AAJ6NB15"/>
<feature type="signal peptide" evidence="1">
    <location>
        <begin position="1"/>
        <end position="21"/>
    </location>
</feature>
<keyword evidence="1" id="KW-0732">Signal</keyword>
<dbReference type="Pfam" id="PF01298">
    <property type="entry name" value="TbpB_B_D"/>
    <property type="match status" value="1"/>
</dbReference>
<evidence type="ECO:0000256" key="1">
    <source>
        <dbReference type="SAM" id="SignalP"/>
    </source>
</evidence>
<evidence type="ECO:0000313" key="4">
    <source>
        <dbReference type="Proteomes" id="UP001236239"/>
    </source>
</evidence>
<feature type="domain" description="Transferrin-binding protein B C-lobe/N-lobe beta-barrel" evidence="2">
    <location>
        <begin position="34"/>
        <end position="137"/>
    </location>
</feature>
<name>A0AAJ6NB15_9PAST</name>
<dbReference type="SUPFAM" id="SSF56925">
    <property type="entry name" value="OMPA-like"/>
    <property type="match status" value="1"/>
</dbReference>
<protein>
    <submittedName>
        <fullName evidence="3">Transferrin-binding protein-like solute binding protein</fullName>
    </submittedName>
</protein>
<dbReference type="Proteomes" id="UP001236239">
    <property type="component" value="Unassembled WGS sequence"/>
</dbReference>
<feature type="chain" id="PRO_5042482168" evidence="1">
    <location>
        <begin position="22"/>
        <end position="138"/>
    </location>
</feature>
<organism evidence="3 4">
    <name type="scientific">Phocoenobacter skyensis</name>
    <dbReference type="NCBI Taxonomy" id="97481"/>
    <lineage>
        <taxon>Bacteria</taxon>
        <taxon>Pseudomonadati</taxon>
        <taxon>Pseudomonadota</taxon>
        <taxon>Gammaproteobacteria</taxon>
        <taxon>Pasteurellales</taxon>
        <taxon>Pasteurellaceae</taxon>
        <taxon>Phocoenobacter</taxon>
    </lineage>
</organism>